<dbReference type="PROSITE" id="PS50021">
    <property type="entry name" value="CH"/>
    <property type="match status" value="1"/>
</dbReference>
<proteinExistence type="predicted"/>
<dbReference type="PANTHER" id="PTHR11915">
    <property type="entry name" value="SPECTRIN/FILAMIN RELATED CYTOSKELETAL PROTEIN"/>
    <property type="match status" value="1"/>
</dbReference>
<accession>A0ABU7BDU7</accession>
<evidence type="ECO:0000313" key="5">
    <source>
        <dbReference type="Proteomes" id="UP001345963"/>
    </source>
</evidence>
<feature type="domain" description="Calponin-homology (CH)" evidence="3">
    <location>
        <begin position="44"/>
        <end position="149"/>
    </location>
</feature>
<dbReference type="Pfam" id="PF00307">
    <property type="entry name" value="CH"/>
    <property type="match status" value="1"/>
</dbReference>
<dbReference type="Proteomes" id="UP001345963">
    <property type="component" value="Unassembled WGS sequence"/>
</dbReference>
<evidence type="ECO:0000256" key="2">
    <source>
        <dbReference type="ARBA" id="ARBA00023203"/>
    </source>
</evidence>
<keyword evidence="1" id="KW-0677">Repeat</keyword>
<gene>
    <name evidence="4" type="ORF">ATANTOWER_003666</name>
</gene>
<dbReference type="EMBL" id="JAHUTI010050566">
    <property type="protein sequence ID" value="MED6248692.1"/>
    <property type="molecule type" value="Genomic_DNA"/>
</dbReference>
<dbReference type="Gene3D" id="1.10.418.10">
    <property type="entry name" value="Calponin-like domain"/>
    <property type="match status" value="1"/>
</dbReference>
<evidence type="ECO:0000313" key="4">
    <source>
        <dbReference type="EMBL" id="MED6248692.1"/>
    </source>
</evidence>
<dbReference type="SUPFAM" id="SSF47576">
    <property type="entry name" value="Calponin-homology domain, CH-domain"/>
    <property type="match status" value="1"/>
</dbReference>
<keyword evidence="5" id="KW-1185">Reference proteome</keyword>
<protein>
    <recommendedName>
        <fullName evidence="3">Calponin-homology (CH) domain-containing protein</fullName>
    </recommendedName>
</protein>
<evidence type="ECO:0000256" key="1">
    <source>
        <dbReference type="ARBA" id="ARBA00022737"/>
    </source>
</evidence>
<dbReference type="InterPro" id="IPR001715">
    <property type="entry name" value="CH_dom"/>
</dbReference>
<organism evidence="4 5">
    <name type="scientific">Ataeniobius toweri</name>
    <dbReference type="NCBI Taxonomy" id="208326"/>
    <lineage>
        <taxon>Eukaryota</taxon>
        <taxon>Metazoa</taxon>
        <taxon>Chordata</taxon>
        <taxon>Craniata</taxon>
        <taxon>Vertebrata</taxon>
        <taxon>Euteleostomi</taxon>
        <taxon>Actinopterygii</taxon>
        <taxon>Neopterygii</taxon>
        <taxon>Teleostei</taxon>
        <taxon>Neoteleostei</taxon>
        <taxon>Acanthomorphata</taxon>
        <taxon>Ovalentaria</taxon>
        <taxon>Atherinomorphae</taxon>
        <taxon>Cyprinodontiformes</taxon>
        <taxon>Goodeidae</taxon>
        <taxon>Ataeniobius</taxon>
    </lineage>
</organism>
<reference evidence="4 5" key="1">
    <citation type="submission" date="2021-07" db="EMBL/GenBank/DDBJ databases">
        <authorList>
            <person name="Palmer J.M."/>
        </authorList>
    </citation>
    <scope>NUCLEOTIDE SEQUENCE [LARGE SCALE GENOMIC DNA]</scope>
    <source>
        <strain evidence="4 5">AT_MEX2019</strain>
        <tissue evidence="4">Muscle</tissue>
    </source>
</reference>
<name>A0ABU7BDU7_9TELE</name>
<dbReference type="PROSITE" id="PS00020">
    <property type="entry name" value="ACTININ_2"/>
    <property type="match status" value="1"/>
</dbReference>
<dbReference type="InterPro" id="IPR036872">
    <property type="entry name" value="CH_dom_sf"/>
</dbReference>
<sequence>MKEVPSAEEVNIGARALLSHKASHCSSCLLNRSATSFGFWLLPSNQLCIASAWFPSPTTVTGKPPVEDLFSDLCDGRRLLELLEGLIGHELVRLERGTTRVHSLNNVNRALQILQKNNVDLVNIGAADIVDGNHKLILGLIWSIILHWQVCLRMHACVCRFQ</sequence>
<keyword evidence="2" id="KW-0009">Actin-binding</keyword>
<evidence type="ECO:0000259" key="3">
    <source>
        <dbReference type="PROSITE" id="PS50021"/>
    </source>
</evidence>
<dbReference type="SMART" id="SM00033">
    <property type="entry name" value="CH"/>
    <property type="match status" value="1"/>
</dbReference>
<comment type="caution">
    <text evidence="4">The sequence shown here is derived from an EMBL/GenBank/DDBJ whole genome shotgun (WGS) entry which is preliminary data.</text>
</comment>
<dbReference type="InterPro" id="IPR001589">
    <property type="entry name" value="Actinin_actin-bd_CS"/>
</dbReference>